<dbReference type="Pfam" id="PF01070">
    <property type="entry name" value="FMN_dh"/>
    <property type="match status" value="1"/>
</dbReference>
<dbReference type="GO" id="GO:0008299">
    <property type="term" value="P:isoprenoid biosynthetic process"/>
    <property type="evidence" value="ECO:0007669"/>
    <property type="project" value="UniProtKB-UniRule"/>
</dbReference>
<name>A0AAU8ICC7_9BACL</name>
<keyword evidence="6 11" id="KW-0460">Magnesium</keyword>
<evidence type="ECO:0000256" key="11">
    <source>
        <dbReference type="HAMAP-Rule" id="MF_00354"/>
    </source>
</evidence>
<feature type="binding site" evidence="11">
    <location>
        <begin position="90"/>
        <end position="92"/>
    </location>
    <ligand>
        <name>substrate</name>
    </ligand>
</feature>
<comment type="function">
    <text evidence="11">Involved in the biosynthesis of isoprenoids. Catalyzes the 1,3-allylic rearrangement of the homoallylic substrate isopentenyl (IPP) to its allylic isomer, dimethylallyl diphosphate (DMAPP).</text>
</comment>
<feature type="binding site" evidence="11">
    <location>
        <begin position="278"/>
        <end position="279"/>
    </location>
    <ligand>
        <name>FMN</name>
        <dbReference type="ChEBI" id="CHEBI:58210"/>
    </ligand>
</feature>
<dbReference type="PANTHER" id="PTHR43665">
    <property type="entry name" value="ISOPENTENYL-DIPHOSPHATE DELTA-ISOMERASE"/>
    <property type="match status" value="1"/>
</dbReference>
<evidence type="ECO:0000256" key="3">
    <source>
        <dbReference type="ARBA" id="ARBA00022630"/>
    </source>
</evidence>
<keyword evidence="9 11" id="KW-0413">Isomerase</keyword>
<dbReference type="GO" id="GO:0010181">
    <property type="term" value="F:FMN binding"/>
    <property type="evidence" value="ECO:0007669"/>
    <property type="project" value="UniProtKB-UniRule"/>
</dbReference>
<keyword evidence="4 11" id="KW-0288">FMN</keyword>
<dbReference type="EC" id="5.3.3.2" evidence="11"/>
<keyword evidence="2 11" id="KW-0963">Cytoplasm</keyword>
<comment type="catalytic activity">
    <reaction evidence="11">
        <text>isopentenyl diphosphate = dimethylallyl diphosphate</text>
        <dbReference type="Rhea" id="RHEA:23284"/>
        <dbReference type="ChEBI" id="CHEBI:57623"/>
        <dbReference type="ChEBI" id="CHEBI:128769"/>
        <dbReference type="EC" id="5.3.3.2"/>
    </reaction>
</comment>
<feature type="binding site" evidence="11">
    <location>
        <begin position="257"/>
        <end position="259"/>
    </location>
    <ligand>
        <name>FMN</name>
        <dbReference type="ChEBI" id="CHEBI:58210"/>
    </ligand>
</feature>
<dbReference type="EMBL" id="CP159510">
    <property type="protein sequence ID" value="XCJ15719.1"/>
    <property type="molecule type" value="Genomic_DNA"/>
</dbReference>
<dbReference type="InterPro" id="IPR013785">
    <property type="entry name" value="Aldolase_TIM"/>
</dbReference>
<dbReference type="GO" id="GO:0004452">
    <property type="term" value="F:isopentenyl-diphosphate delta-isomerase activity"/>
    <property type="evidence" value="ECO:0007669"/>
    <property type="project" value="UniProtKB-UniRule"/>
</dbReference>
<feature type="binding site" evidence="11">
    <location>
        <begin position="60"/>
        <end position="62"/>
    </location>
    <ligand>
        <name>FMN</name>
        <dbReference type="ChEBI" id="CHEBI:58210"/>
    </ligand>
</feature>
<comment type="cofactor">
    <cofactor evidence="11">
        <name>Mg(2+)</name>
        <dbReference type="ChEBI" id="CHEBI:18420"/>
    </cofactor>
</comment>
<feature type="binding site" evidence="11">
    <location>
        <position position="181"/>
    </location>
    <ligand>
        <name>FMN</name>
        <dbReference type="ChEBI" id="CHEBI:58210"/>
    </ligand>
</feature>
<dbReference type="Gene3D" id="3.20.20.70">
    <property type="entry name" value="Aldolase class I"/>
    <property type="match status" value="1"/>
</dbReference>
<dbReference type="InterPro" id="IPR000262">
    <property type="entry name" value="FMN-dep_DH"/>
</dbReference>
<dbReference type="GO" id="GO:0005737">
    <property type="term" value="C:cytoplasm"/>
    <property type="evidence" value="ECO:0007669"/>
    <property type="project" value="UniProtKB-SubCell"/>
</dbReference>
<dbReference type="RefSeq" id="WP_353947513.1">
    <property type="nucleotide sequence ID" value="NZ_CP159510.1"/>
</dbReference>
<evidence type="ECO:0000256" key="2">
    <source>
        <dbReference type="ARBA" id="ARBA00022490"/>
    </source>
</evidence>
<comment type="similarity">
    <text evidence="11">Belongs to the IPP isomerase type 2 family.</text>
</comment>
<dbReference type="SUPFAM" id="SSF51395">
    <property type="entry name" value="FMN-linked oxidoreductases"/>
    <property type="match status" value="1"/>
</dbReference>
<keyword evidence="5 11" id="KW-0479">Metal-binding</keyword>
<comment type="cofactor">
    <cofactor evidence="11">
        <name>NADPH</name>
        <dbReference type="ChEBI" id="CHEBI:57783"/>
    </cofactor>
</comment>
<dbReference type="CDD" id="cd02811">
    <property type="entry name" value="IDI-2_FMN"/>
    <property type="match status" value="1"/>
</dbReference>
<evidence type="ECO:0000256" key="6">
    <source>
        <dbReference type="ARBA" id="ARBA00022842"/>
    </source>
</evidence>
<dbReference type="GO" id="GO:0070402">
    <property type="term" value="F:NADPH binding"/>
    <property type="evidence" value="ECO:0007669"/>
    <property type="project" value="UniProtKB-UniRule"/>
</dbReference>
<reference evidence="13" key="1">
    <citation type="submission" date="2024-06" db="EMBL/GenBank/DDBJ databases">
        <authorList>
            <person name="Fan A."/>
            <person name="Zhang F.Y."/>
            <person name="Zhang L."/>
        </authorList>
    </citation>
    <scope>NUCLEOTIDE SEQUENCE</scope>
    <source>
        <strain evidence="13">Y61</strain>
    </source>
</reference>
<evidence type="ECO:0000256" key="7">
    <source>
        <dbReference type="ARBA" id="ARBA00022857"/>
    </source>
</evidence>
<gene>
    <name evidence="11 13" type="primary">fni</name>
    <name evidence="13" type="ORF">ABNN70_08230</name>
</gene>
<feature type="binding site" evidence="11">
    <location>
        <position position="149"/>
    </location>
    <ligand>
        <name>substrate</name>
    </ligand>
</feature>
<evidence type="ECO:0000256" key="1">
    <source>
        <dbReference type="ARBA" id="ARBA00001917"/>
    </source>
</evidence>
<dbReference type="AlphaFoldDB" id="A0AAU8ICC7"/>
<comment type="cofactor">
    <cofactor evidence="1 11">
        <name>FMN</name>
        <dbReference type="ChEBI" id="CHEBI:58210"/>
    </cofactor>
</comment>
<dbReference type="InterPro" id="IPR011179">
    <property type="entry name" value="IPdP_isomerase"/>
</dbReference>
<evidence type="ECO:0000256" key="5">
    <source>
        <dbReference type="ARBA" id="ARBA00022723"/>
    </source>
</evidence>
<protein>
    <recommendedName>
        <fullName evidence="11">Isopentenyl-diphosphate delta-isomerase</fullName>
        <shortName evidence="11">IPP isomerase</shortName>
        <ecNumber evidence="11">5.3.3.2</ecNumber>
    </recommendedName>
    <alternativeName>
        <fullName evidence="11">Isopentenyl diphosphate:dimethylallyl diphosphate isomerase</fullName>
    </alternativeName>
    <alternativeName>
        <fullName evidence="11">Isopentenyl pyrophosphate isomerase</fullName>
    </alternativeName>
    <alternativeName>
        <fullName evidence="11">Type 2 isopentenyl diphosphate isomerase</fullName>
        <shortName evidence="11">IDI-2</shortName>
    </alternativeName>
</protein>
<comment type="caution">
    <text evidence="11">Lacks conserved residue(s) required for the propagation of feature annotation.</text>
</comment>
<keyword evidence="7 11" id="KW-0521">NADP</keyword>
<accession>A0AAU8ICC7</accession>
<evidence type="ECO:0000256" key="8">
    <source>
        <dbReference type="ARBA" id="ARBA00023229"/>
    </source>
</evidence>
<dbReference type="NCBIfam" id="TIGR02151">
    <property type="entry name" value="IPP_isom_2"/>
    <property type="match status" value="1"/>
</dbReference>
<evidence type="ECO:0000256" key="4">
    <source>
        <dbReference type="ARBA" id="ARBA00022643"/>
    </source>
</evidence>
<feature type="binding site" evidence="11">
    <location>
        <position position="119"/>
    </location>
    <ligand>
        <name>FMN</name>
        <dbReference type="ChEBI" id="CHEBI:58210"/>
    </ligand>
</feature>
<dbReference type="GO" id="GO:0000287">
    <property type="term" value="F:magnesium ion binding"/>
    <property type="evidence" value="ECO:0007669"/>
    <property type="project" value="UniProtKB-UniRule"/>
</dbReference>
<feature type="binding site" evidence="11">
    <location>
        <position position="90"/>
    </location>
    <ligand>
        <name>FMN</name>
        <dbReference type="ChEBI" id="CHEBI:58210"/>
    </ligand>
</feature>
<proteinExistence type="inferred from homology"/>
<feature type="binding site" evidence="11">
    <location>
        <position position="150"/>
    </location>
    <ligand>
        <name>Mg(2+)</name>
        <dbReference type="ChEBI" id="CHEBI:18420"/>
    </ligand>
</feature>
<evidence type="ECO:0000313" key="13">
    <source>
        <dbReference type="EMBL" id="XCJ15719.1"/>
    </source>
</evidence>
<evidence type="ECO:0000259" key="12">
    <source>
        <dbReference type="Pfam" id="PF01070"/>
    </source>
</evidence>
<comment type="subcellular location">
    <subcellularLocation>
        <location evidence="11">Cytoplasm</location>
    </subcellularLocation>
</comment>
<organism evidence="13">
    <name type="scientific">Sporolactobacillus sp. Y61</name>
    <dbReference type="NCBI Taxonomy" id="3160863"/>
    <lineage>
        <taxon>Bacteria</taxon>
        <taxon>Bacillati</taxon>
        <taxon>Bacillota</taxon>
        <taxon>Bacilli</taxon>
        <taxon>Bacillales</taxon>
        <taxon>Sporolactobacillaceae</taxon>
        <taxon>Sporolactobacillus</taxon>
    </lineage>
</organism>
<keyword evidence="8 11" id="KW-0414">Isoprene biosynthesis</keyword>
<evidence type="ECO:0000256" key="9">
    <source>
        <dbReference type="ARBA" id="ARBA00023235"/>
    </source>
</evidence>
<dbReference type="HAMAP" id="MF_00354">
    <property type="entry name" value="Idi_2"/>
    <property type="match status" value="1"/>
</dbReference>
<sequence length="352" mass="39108">MESRKDQHVRLFQETYRKHENDFDSVKFIHDALPEMSLNQIDCTTELPFTSWPHAFFINGMTGGSEKTKKINESLSRAAAATGIAVASGSQKAALKDPELRGTFRVLRRVNPDGFIFANIGAELDAEQAKRAIDMLEANALQIHLNAPQEIVMPEGDRDFSSWLKNLEQIVRSVDVPVVVKEVGFGMSRATFRKLVNAGVDVIDVAGRGGVNFISIENRRRNRARYNYLENWGQSTVISMLEAQSYLDQTTFFASGGVRHPLDILKALALGARAVGISGTFLHTALAEGADGLIRQIEEWKEQLTQMMLLLGCPDVASLRRKDLILSGSPLEWARLRGPNPEKLARRSSVSD</sequence>
<dbReference type="PIRSF" id="PIRSF003314">
    <property type="entry name" value="IPP_isomerase"/>
    <property type="match status" value="1"/>
</dbReference>
<keyword evidence="3 11" id="KW-0285">Flavoprotein</keyword>
<comment type="subunit">
    <text evidence="10 11">Homooctamer. Dimer of tetramers.</text>
</comment>
<dbReference type="GO" id="GO:0016491">
    <property type="term" value="F:oxidoreductase activity"/>
    <property type="evidence" value="ECO:0007669"/>
    <property type="project" value="InterPro"/>
</dbReference>
<feature type="domain" description="FMN-dependent dehydrogenase" evidence="12">
    <location>
        <begin position="162"/>
        <end position="323"/>
    </location>
</feature>
<dbReference type="PANTHER" id="PTHR43665:SF1">
    <property type="entry name" value="ISOPENTENYL-DIPHOSPHATE DELTA-ISOMERASE"/>
    <property type="match status" value="1"/>
</dbReference>
<feature type="binding site" evidence="11">
    <location>
        <begin position="4"/>
        <end position="5"/>
    </location>
    <ligand>
        <name>substrate</name>
    </ligand>
</feature>
<evidence type="ECO:0000256" key="10">
    <source>
        <dbReference type="ARBA" id="ARBA00025810"/>
    </source>
</evidence>